<comment type="catalytic activity">
    <reaction evidence="7">
        <text>L-threonyl-[protein] + ATP = O-phospho-L-threonyl-[protein] + ADP + H(+)</text>
        <dbReference type="Rhea" id="RHEA:46608"/>
        <dbReference type="Rhea" id="RHEA-COMP:11060"/>
        <dbReference type="Rhea" id="RHEA-COMP:11605"/>
        <dbReference type="ChEBI" id="CHEBI:15378"/>
        <dbReference type="ChEBI" id="CHEBI:30013"/>
        <dbReference type="ChEBI" id="CHEBI:30616"/>
        <dbReference type="ChEBI" id="CHEBI:61977"/>
        <dbReference type="ChEBI" id="CHEBI:456216"/>
        <dbReference type="EC" id="2.7.11.1"/>
    </reaction>
</comment>
<name>E9EIP3_METAQ</name>
<evidence type="ECO:0000256" key="6">
    <source>
        <dbReference type="ARBA" id="ARBA00022840"/>
    </source>
</evidence>
<keyword evidence="3" id="KW-0808">Transferase</keyword>
<evidence type="ECO:0000256" key="5">
    <source>
        <dbReference type="ARBA" id="ARBA00022777"/>
    </source>
</evidence>
<dbReference type="OrthoDB" id="4062651at2759"/>
<dbReference type="GO" id="GO:0005524">
    <property type="term" value="F:ATP binding"/>
    <property type="evidence" value="ECO:0007669"/>
    <property type="project" value="UniProtKB-KW"/>
</dbReference>
<dbReference type="EC" id="2.7.11.1" evidence="1"/>
<gene>
    <name evidence="10" type="ORF">MAC_09741</name>
</gene>
<protein>
    <recommendedName>
        <fullName evidence="1">non-specific serine/threonine protein kinase</fullName>
        <ecNumber evidence="1">2.7.11.1</ecNumber>
    </recommendedName>
</protein>
<dbReference type="PROSITE" id="PS50011">
    <property type="entry name" value="PROTEIN_KINASE_DOM"/>
    <property type="match status" value="1"/>
</dbReference>
<evidence type="ECO:0000259" key="9">
    <source>
        <dbReference type="PROSITE" id="PS50011"/>
    </source>
</evidence>
<organism evidence="11">
    <name type="scientific">Metarhizium acridum (strain CQMa 102)</name>
    <dbReference type="NCBI Taxonomy" id="655827"/>
    <lineage>
        <taxon>Eukaryota</taxon>
        <taxon>Fungi</taxon>
        <taxon>Dikarya</taxon>
        <taxon>Ascomycota</taxon>
        <taxon>Pezizomycotina</taxon>
        <taxon>Sordariomycetes</taxon>
        <taxon>Hypocreomycetidae</taxon>
        <taxon>Hypocreales</taxon>
        <taxon>Clavicipitaceae</taxon>
        <taxon>Metarhizium</taxon>
    </lineage>
</organism>
<comment type="catalytic activity">
    <reaction evidence="8">
        <text>L-seryl-[protein] + ATP = O-phospho-L-seryl-[protein] + ADP + H(+)</text>
        <dbReference type="Rhea" id="RHEA:17989"/>
        <dbReference type="Rhea" id="RHEA-COMP:9863"/>
        <dbReference type="Rhea" id="RHEA-COMP:11604"/>
        <dbReference type="ChEBI" id="CHEBI:15378"/>
        <dbReference type="ChEBI" id="CHEBI:29999"/>
        <dbReference type="ChEBI" id="CHEBI:30616"/>
        <dbReference type="ChEBI" id="CHEBI:83421"/>
        <dbReference type="ChEBI" id="CHEBI:456216"/>
        <dbReference type="EC" id="2.7.11.1"/>
    </reaction>
</comment>
<dbReference type="GO" id="GO:0004674">
    <property type="term" value="F:protein serine/threonine kinase activity"/>
    <property type="evidence" value="ECO:0007669"/>
    <property type="project" value="UniProtKB-KW"/>
</dbReference>
<keyword evidence="5 10" id="KW-0418">Kinase</keyword>
<keyword evidence="2" id="KW-0723">Serine/threonine-protein kinase</keyword>
<keyword evidence="11" id="KW-1185">Reference proteome</keyword>
<evidence type="ECO:0000256" key="1">
    <source>
        <dbReference type="ARBA" id="ARBA00012513"/>
    </source>
</evidence>
<dbReference type="Proteomes" id="UP000002499">
    <property type="component" value="Unassembled WGS sequence"/>
</dbReference>
<evidence type="ECO:0000313" key="11">
    <source>
        <dbReference type="Proteomes" id="UP000002499"/>
    </source>
</evidence>
<dbReference type="STRING" id="655827.E9EIP3"/>
<feature type="domain" description="Protein kinase" evidence="9">
    <location>
        <begin position="1"/>
        <end position="143"/>
    </location>
</feature>
<evidence type="ECO:0000256" key="3">
    <source>
        <dbReference type="ARBA" id="ARBA00022679"/>
    </source>
</evidence>
<evidence type="ECO:0000313" key="10">
    <source>
        <dbReference type="EMBL" id="EFY84215.1"/>
    </source>
</evidence>
<keyword evidence="4" id="KW-0547">Nucleotide-binding</keyword>
<dbReference type="PANTHER" id="PTHR24363">
    <property type="entry name" value="SERINE/THREONINE PROTEIN KINASE"/>
    <property type="match status" value="1"/>
</dbReference>
<proteinExistence type="predicted"/>
<accession>E9EIP3</accession>
<evidence type="ECO:0000256" key="2">
    <source>
        <dbReference type="ARBA" id="ARBA00022527"/>
    </source>
</evidence>
<evidence type="ECO:0000256" key="8">
    <source>
        <dbReference type="ARBA" id="ARBA00048679"/>
    </source>
</evidence>
<evidence type="ECO:0000256" key="4">
    <source>
        <dbReference type="ARBA" id="ARBA00022741"/>
    </source>
</evidence>
<dbReference type="SUPFAM" id="SSF56112">
    <property type="entry name" value="Protein kinase-like (PK-like)"/>
    <property type="match status" value="1"/>
</dbReference>
<dbReference type="AlphaFoldDB" id="E9EIP3"/>
<dbReference type="Gene3D" id="1.10.510.10">
    <property type="entry name" value="Transferase(Phosphotransferase) domain 1"/>
    <property type="match status" value="1"/>
</dbReference>
<reference evidence="10 11" key="1">
    <citation type="journal article" date="2011" name="PLoS Genet.">
        <title>Genome sequencing and comparative transcriptomics of the model entomopathogenic fungi Metarhizium anisopliae and M. acridum.</title>
        <authorList>
            <person name="Gao Q."/>
            <person name="Jin K."/>
            <person name="Ying S.H."/>
            <person name="Zhang Y."/>
            <person name="Xiao G."/>
            <person name="Shang Y."/>
            <person name="Duan Z."/>
            <person name="Hu X."/>
            <person name="Xie X.Q."/>
            <person name="Zhou G."/>
            <person name="Peng G."/>
            <person name="Luo Z."/>
            <person name="Huang W."/>
            <person name="Wang B."/>
            <person name="Fang W."/>
            <person name="Wang S."/>
            <person name="Zhong Y."/>
            <person name="Ma L.J."/>
            <person name="St Leger R.J."/>
            <person name="Zhao G.P."/>
            <person name="Pei Y."/>
            <person name="Feng M.G."/>
            <person name="Xia Y."/>
            <person name="Wang C."/>
        </authorList>
    </citation>
    <scope>NUCLEOTIDE SEQUENCE [LARGE SCALE GENOMIC DNA]</scope>
    <source>
        <strain evidence="10 11">CQMa 102</strain>
    </source>
</reference>
<dbReference type="InParanoid" id="E9EIP3"/>
<dbReference type="Pfam" id="PF00069">
    <property type="entry name" value="Pkinase"/>
    <property type="match status" value="1"/>
</dbReference>
<dbReference type="InterPro" id="IPR011009">
    <property type="entry name" value="Kinase-like_dom_sf"/>
</dbReference>
<dbReference type="EMBL" id="GL698648">
    <property type="protein sequence ID" value="EFY84215.1"/>
    <property type="molecule type" value="Genomic_DNA"/>
</dbReference>
<dbReference type="InterPro" id="IPR000719">
    <property type="entry name" value="Prot_kinase_dom"/>
</dbReference>
<keyword evidence="6" id="KW-0067">ATP-binding</keyword>
<sequence length="143" mass="15950">MLIALDYLSSEGVIHRDVKPQNIFDMTGSSSQPGYRFQLDDFGLCNEATIAVSTSGSPPFMAPEVSENNTLQTPKILDIQGYRKNGFRPPQENLDAILRVAETEKMCDIKEMARLRPDERAFAAQMLSKLYDGDGLTTCENQI</sequence>
<dbReference type="PANTHER" id="PTHR24363:SF0">
    <property type="entry name" value="SERINE_THREONINE KINASE LIKE DOMAIN CONTAINING 1"/>
    <property type="match status" value="1"/>
</dbReference>
<evidence type="ECO:0000256" key="7">
    <source>
        <dbReference type="ARBA" id="ARBA00047899"/>
    </source>
</evidence>
<dbReference type="HOGENOM" id="CLU_1806630_0_0_1"/>